<reference evidence="1 2" key="1">
    <citation type="journal article" date="2022" name="bioRxiv">
        <title>The genome of the oomycete Peronosclerospora sorghi, a cosmopolitan pathogen of maize and sorghum, is inflated with dispersed pseudogenes.</title>
        <authorList>
            <person name="Fletcher K."/>
            <person name="Martin F."/>
            <person name="Isakeit T."/>
            <person name="Cavanaugh K."/>
            <person name="Magill C."/>
            <person name="Michelmore R."/>
        </authorList>
    </citation>
    <scope>NUCLEOTIDE SEQUENCE [LARGE SCALE GENOMIC DNA]</scope>
    <source>
        <strain evidence="1">P6</strain>
    </source>
</reference>
<sequence length="222" mass="25033">MYFHFCTSMHKRVAFVVTAGFALLDCSAWASPTLVPVAPALDEDTRDDMRDTYAAPQVVKEERWIPGPKPTSVRGARKRVDRIAAKHVPTEVDMTLIRELAAFQHFSTTYGVEIEHVAKNLPVLRERTGVANLNRQQLALMALGVELLKELIKELYPEIELQPEDYIYLALGSEYLDSRAIIGQEVPVLPPRELKDPDPVPVAKRKKLLEDTAETSNKNNEE</sequence>
<organism evidence="1 2">
    <name type="scientific">Peronosclerospora sorghi</name>
    <dbReference type="NCBI Taxonomy" id="230839"/>
    <lineage>
        <taxon>Eukaryota</taxon>
        <taxon>Sar</taxon>
        <taxon>Stramenopiles</taxon>
        <taxon>Oomycota</taxon>
        <taxon>Peronosporomycetes</taxon>
        <taxon>Peronosporales</taxon>
        <taxon>Peronosporaceae</taxon>
        <taxon>Peronosclerospora</taxon>
    </lineage>
</organism>
<evidence type="ECO:0000313" key="2">
    <source>
        <dbReference type="Proteomes" id="UP001163321"/>
    </source>
</evidence>
<evidence type="ECO:0000313" key="1">
    <source>
        <dbReference type="EMBL" id="KAI9906224.1"/>
    </source>
</evidence>
<keyword evidence="2" id="KW-1185">Reference proteome</keyword>
<name>A0ACC0VIC2_9STRA</name>
<accession>A0ACC0VIC2</accession>
<comment type="caution">
    <text evidence="1">The sequence shown here is derived from an EMBL/GenBank/DDBJ whole genome shotgun (WGS) entry which is preliminary data.</text>
</comment>
<proteinExistence type="predicted"/>
<dbReference type="EMBL" id="CM047587">
    <property type="protein sequence ID" value="KAI9906224.1"/>
    <property type="molecule type" value="Genomic_DNA"/>
</dbReference>
<protein>
    <submittedName>
        <fullName evidence="1">Uncharacterized protein</fullName>
    </submittedName>
</protein>
<dbReference type="Proteomes" id="UP001163321">
    <property type="component" value="Chromosome 8"/>
</dbReference>
<gene>
    <name evidence="1" type="ORF">PsorP6_002985</name>
</gene>